<evidence type="ECO:0000313" key="1">
    <source>
        <dbReference type="EMBL" id="MBO2456723.1"/>
    </source>
</evidence>
<gene>
    <name evidence="1" type="ORF">J4709_03840</name>
</gene>
<proteinExistence type="predicted"/>
<keyword evidence="2" id="KW-1185">Reference proteome</keyword>
<name>A0ABS3RJG7_9ACTN</name>
<reference evidence="1 2" key="1">
    <citation type="submission" date="2021-03" db="EMBL/GenBank/DDBJ databases">
        <title>Actinomadura violae sp. nov., isolated from lichen in Thailand.</title>
        <authorList>
            <person name="Kanchanasin P."/>
            <person name="Saeng-In P."/>
            <person name="Phongsopitanun W."/>
            <person name="Yuki M."/>
            <person name="Kudo T."/>
            <person name="Ohkuma M."/>
            <person name="Tanasupawat S."/>
        </authorList>
    </citation>
    <scope>NUCLEOTIDE SEQUENCE [LARGE SCALE GENOMIC DNA]</scope>
    <source>
        <strain evidence="1 2">LCR2-06</strain>
    </source>
</reference>
<dbReference type="EMBL" id="JAGEPF010000002">
    <property type="protein sequence ID" value="MBO2456723.1"/>
    <property type="molecule type" value="Genomic_DNA"/>
</dbReference>
<evidence type="ECO:0000313" key="2">
    <source>
        <dbReference type="Proteomes" id="UP000680206"/>
    </source>
</evidence>
<protein>
    <submittedName>
        <fullName evidence="1">Uncharacterized protein</fullName>
    </submittedName>
</protein>
<dbReference type="RefSeq" id="WP_208236902.1">
    <property type="nucleotide sequence ID" value="NZ_JAGEPF010000002.1"/>
</dbReference>
<organism evidence="1 2">
    <name type="scientific">Actinomadura violacea</name>
    <dbReference type="NCBI Taxonomy" id="2819934"/>
    <lineage>
        <taxon>Bacteria</taxon>
        <taxon>Bacillati</taxon>
        <taxon>Actinomycetota</taxon>
        <taxon>Actinomycetes</taxon>
        <taxon>Streptosporangiales</taxon>
        <taxon>Thermomonosporaceae</taxon>
        <taxon>Actinomadura</taxon>
    </lineage>
</organism>
<accession>A0ABS3RJG7</accession>
<sequence>MPNTHGSASASVGRAAPFRWSRPGFAELDRLTSSANEILRASAVYAGAQRRTAGRVVAHFDNKLTEDDVPGNNG</sequence>
<dbReference type="Proteomes" id="UP000680206">
    <property type="component" value="Unassembled WGS sequence"/>
</dbReference>
<comment type="caution">
    <text evidence="1">The sequence shown here is derived from an EMBL/GenBank/DDBJ whole genome shotgun (WGS) entry which is preliminary data.</text>
</comment>